<dbReference type="PROSITE" id="PS51375">
    <property type="entry name" value="PPR"/>
    <property type="match status" value="6"/>
</dbReference>
<feature type="repeat" description="PPR" evidence="2">
    <location>
        <begin position="465"/>
        <end position="499"/>
    </location>
</feature>
<evidence type="ECO:0008006" key="5">
    <source>
        <dbReference type="Google" id="ProtNLM"/>
    </source>
</evidence>
<evidence type="ECO:0000313" key="3">
    <source>
        <dbReference type="EMBL" id="KAJ6952397.1"/>
    </source>
</evidence>
<dbReference type="FunFam" id="1.25.40.10:FF:000393">
    <property type="entry name" value="Pentatricopeptide repeat-containing protein At1g20230"/>
    <property type="match status" value="1"/>
</dbReference>
<dbReference type="EMBL" id="JAQIZT010000019">
    <property type="protein sequence ID" value="KAJ6952397.1"/>
    <property type="molecule type" value="Genomic_DNA"/>
</dbReference>
<dbReference type="Pfam" id="PF01535">
    <property type="entry name" value="PPR"/>
    <property type="match status" value="6"/>
</dbReference>
<protein>
    <recommendedName>
        <fullName evidence="5">Pentatricopeptide repeat-containing protein</fullName>
    </recommendedName>
</protein>
<dbReference type="NCBIfam" id="TIGR00756">
    <property type="entry name" value="PPR"/>
    <property type="match status" value="6"/>
</dbReference>
<dbReference type="Proteomes" id="UP001164929">
    <property type="component" value="Chromosome 19"/>
</dbReference>
<dbReference type="GO" id="GO:0003723">
    <property type="term" value="F:RNA binding"/>
    <property type="evidence" value="ECO:0007669"/>
    <property type="project" value="InterPro"/>
</dbReference>
<dbReference type="PANTHER" id="PTHR47926:SF375">
    <property type="entry name" value="PENTATRICOPEPTIDE REPEAT-CONTAINING PROTEIN"/>
    <property type="match status" value="1"/>
</dbReference>
<dbReference type="Pfam" id="PF20431">
    <property type="entry name" value="E_motif"/>
    <property type="match status" value="1"/>
</dbReference>
<reference evidence="3" key="1">
    <citation type="journal article" date="2023" name="Mol. Ecol. Resour.">
        <title>Chromosome-level genome assembly of a triploid poplar Populus alba 'Berolinensis'.</title>
        <authorList>
            <person name="Chen S."/>
            <person name="Yu Y."/>
            <person name="Wang X."/>
            <person name="Wang S."/>
            <person name="Zhang T."/>
            <person name="Zhou Y."/>
            <person name="He R."/>
            <person name="Meng N."/>
            <person name="Wang Y."/>
            <person name="Liu W."/>
            <person name="Liu Z."/>
            <person name="Liu J."/>
            <person name="Guo Q."/>
            <person name="Huang H."/>
            <person name="Sederoff R.R."/>
            <person name="Wang G."/>
            <person name="Qu G."/>
            <person name="Chen S."/>
        </authorList>
    </citation>
    <scope>NUCLEOTIDE SEQUENCE</scope>
    <source>
        <strain evidence="3">SC-2020</strain>
    </source>
</reference>
<dbReference type="PANTHER" id="PTHR47926">
    <property type="entry name" value="PENTATRICOPEPTIDE REPEAT-CONTAINING PROTEIN"/>
    <property type="match status" value="1"/>
</dbReference>
<dbReference type="InterPro" id="IPR046848">
    <property type="entry name" value="E_motif"/>
</dbReference>
<keyword evidence="1" id="KW-0677">Repeat</keyword>
<evidence type="ECO:0000256" key="1">
    <source>
        <dbReference type="ARBA" id="ARBA00022737"/>
    </source>
</evidence>
<dbReference type="InterPro" id="IPR046960">
    <property type="entry name" value="PPR_At4g14850-like_plant"/>
</dbReference>
<comment type="caution">
    <text evidence="3">The sequence shown here is derived from an EMBL/GenBank/DDBJ whole genome shotgun (WGS) entry which is preliminary data.</text>
</comment>
<accession>A0AAD6LAB0</accession>
<feature type="repeat" description="PPR" evidence="2">
    <location>
        <begin position="363"/>
        <end position="397"/>
    </location>
</feature>
<dbReference type="GO" id="GO:0009451">
    <property type="term" value="P:RNA modification"/>
    <property type="evidence" value="ECO:0007669"/>
    <property type="project" value="InterPro"/>
</dbReference>
<organism evidence="3 4">
    <name type="scientific">Populus alba x Populus x berolinensis</name>
    <dbReference type="NCBI Taxonomy" id="444605"/>
    <lineage>
        <taxon>Eukaryota</taxon>
        <taxon>Viridiplantae</taxon>
        <taxon>Streptophyta</taxon>
        <taxon>Embryophyta</taxon>
        <taxon>Tracheophyta</taxon>
        <taxon>Spermatophyta</taxon>
        <taxon>Magnoliopsida</taxon>
        <taxon>eudicotyledons</taxon>
        <taxon>Gunneridae</taxon>
        <taxon>Pentapetalae</taxon>
        <taxon>rosids</taxon>
        <taxon>fabids</taxon>
        <taxon>Malpighiales</taxon>
        <taxon>Salicaceae</taxon>
        <taxon>Saliceae</taxon>
        <taxon>Populus</taxon>
    </lineage>
</organism>
<dbReference type="AlphaFoldDB" id="A0AAD6LAB0"/>
<dbReference type="InterPro" id="IPR011990">
    <property type="entry name" value="TPR-like_helical_dom_sf"/>
</dbReference>
<evidence type="ECO:0000313" key="4">
    <source>
        <dbReference type="Proteomes" id="UP001164929"/>
    </source>
</evidence>
<name>A0AAD6LAB0_9ROSI</name>
<feature type="repeat" description="PPR" evidence="2">
    <location>
        <begin position="500"/>
        <end position="534"/>
    </location>
</feature>
<gene>
    <name evidence="3" type="ORF">NC653_041511</name>
</gene>
<sequence>MQLTAGSRRPPHVMILEIADISQKPFMQVRANRLKKTAREVFSCDEADKNGSVLEGICKSVRNAKGRFKRERQWNAEKFRVIVTWMGTWSSLLAGKRSDLLCFVFQRAFRVLEGESRCVSKLKNRVSDNCFCAVETGKTLNPHRPQGEVLNSKEDCGRLLELGNLFNLFLDLVKRKLSRLLGKFFLSNLVFASAGKVMQSVWTHHCMPSSSPRFVLRGLSVSQIKKCIPKQGKQSAIAVGVQSNYPVVETEASNNVSMIDNLFNSLKDLARKGHLLKAFETLSLIKLHASSANRDVILHSISSLLYSCTNLKSLPQGKQLHAHTISLGFENHLVLVPKLVTFYSSFSLLADAHIITVNSDIVNPLPWNLLISSYVNNGLHGEALSTYREMVHKGVRPDDFTYPSVLKACGEKLDLDFGREVHESINAAYGHRWNLYVHNSLVSMYGKFGELDAARRLFNQMPERDAVSWNGIISNYASRGMWKEAFELFEEMRLASAEVNIITWNTIAGGCVQTRNFKGALELLSQMRMCGIDLDPVAMIIGLGACSHIGAIKLGTVIHASAIRSCFDGFNNVRNALITMYSRCKDLRHADILFKSIKTKSLTTWNSMLSGYTHMDRSEEASFLFREMLFSGIEPNYVTIASILPHCARVANLQQGKEFHCYIMRREGFEDYLLLWNSLVEMYARSGKVLSAKRVFDSLRRRDKVTYTSLIAGYGIQGEGKTALKLFDEMIKHRIKPDQVTMVAVLSACSHSGLVTEGNVLFEKMSTLYGIVPAVEHFSCMVDLFGRAGLLNKAKKVITSMPYRPTTAMWATLVGACRIHGNTEIGEWAAEKLLEMKPENPGYYVLIANMHAAAGRWSKLAEVRTYMRDLGVRKAPGCTWVDVGSGFSPFVVGDTSKHNSNDLYELLEGLTDLMKDAGYVAGENFSSEDEVLEEIECCNL</sequence>
<keyword evidence="4" id="KW-1185">Reference proteome</keyword>
<dbReference type="InterPro" id="IPR002885">
    <property type="entry name" value="PPR_rpt"/>
</dbReference>
<feature type="repeat" description="PPR" evidence="2">
    <location>
        <begin position="601"/>
        <end position="635"/>
    </location>
</feature>
<evidence type="ECO:0000256" key="2">
    <source>
        <dbReference type="PROSITE-ProRule" id="PRU00708"/>
    </source>
</evidence>
<dbReference type="Gene3D" id="1.25.40.10">
    <property type="entry name" value="Tetratricopeptide repeat domain"/>
    <property type="match status" value="4"/>
</dbReference>
<feature type="repeat" description="PPR" evidence="2">
    <location>
        <begin position="434"/>
        <end position="464"/>
    </location>
</feature>
<dbReference type="FunFam" id="1.25.40.10:FF:000627">
    <property type="entry name" value="Pentatricopeptide repeat-containing protein"/>
    <property type="match status" value="1"/>
</dbReference>
<proteinExistence type="predicted"/>
<dbReference type="FunFam" id="1.25.40.10:FF:000637">
    <property type="entry name" value="Pentatricopeptide repeat-containing protein"/>
    <property type="match status" value="1"/>
</dbReference>
<dbReference type="Pfam" id="PF13041">
    <property type="entry name" value="PPR_2"/>
    <property type="match status" value="3"/>
</dbReference>
<feature type="repeat" description="PPR" evidence="2">
    <location>
        <begin position="703"/>
        <end position="737"/>
    </location>
</feature>